<proteinExistence type="inferred from homology"/>
<dbReference type="PRINTS" id="PR00465">
    <property type="entry name" value="EP450IV"/>
</dbReference>
<comment type="cofactor">
    <cofactor evidence="1 8">
        <name>heme</name>
        <dbReference type="ChEBI" id="CHEBI:30413"/>
    </cofactor>
</comment>
<dbReference type="SUPFAM" id="SSF48264">
    <property type="entry name" value="Cytochrome P450"/>
    <property type="match status" value="1"/>
</dbReference>
<dbReference type="PANTHER" id="PTHR24279">
    <property type="entry name" value="CYTOCHROME P450"/>
    <property type="match status" value="1"/>
</dbReference>
<evidence type="ECO:0000256" key="5">
    <source>
        <dbReference type="ARBA" id="ARBA00023002"/>
    </source>
</evidence>
<dbReference type="GO" id="GO:0016705">
    <property type="term" value="F:oxidoreductase activity, acting on paired donors, with incorporation or reduction of molecular oxygen"/>
    <property type="evidence" value="ECO:0007669"/>
    <property type="project" value="InterPro"/>
</dbReference>
<evidence type="ECO:0000256" key="1">
    <source>
        <dbReference type="ARBA" id="ARBA00001971"/>
    </source>
</evidence>
<dbReference type="GO" id="GO:0034650">
    <property type="term" value="P:cortisol metabolic process"/>
    <property type="evidence" value="ECO:0007669"/>
    <property type="project" value="TreeGrafter"/>
</dbReference>
<reference evidence="11" key="2">
    <citation type="submission" date="2025-08" db="UniProtKB">
        <authorList>
            <consortium name="Ensembl"/>
        </authorList>
    </citation>
    <scope>IDENTIFICATION</scope>
</reference>
<keyword evidence="6 8" id="KW-0408">Iron</keyword>
<evidence type="ECO:0000313" key="11">
    <source>
        <dbReference type="Ensembl" id="ENSCMUP00000005530.2"/>
    </source>
</evidence>
<dbReference type="GO" id="GO:0008203">
    <property type="term" value="P:cholesterol metabolic process"/>
    <property type="evidence" value="ECO:0007669"/>
    <property type="project" value="TreeGrafter"/>
</dbReference>
<keyword evidence="5 9" id="KW-0560">Oxidoreductase</keyword>
<dbReference type="PROSITE" id="PS00086">
    <property type="entry name" value="CYTOCHROME_P450"/>
    <property type="match status" value="1"/>
</dbReference>
<dbReference type="InterPro" id="IPR036396">
    <property type="entry name" value="Cyt_P450_sf"/>
</dbReference>
<sequence length="508" mass="54700">VVGGAKAGGRVYSGGGVALPGSSRPRGLAEMPGPSSTAFIFELLCRGGVRRLHEMQVHGRCRFGPLWKARFGPVLTVHVADPALVAQVLRQEGPEPSRALSCPWKEHRSLRGVPGGLLTLEGEAWRGSRRVLARGLLSPGAAKAFAGPVATAVAELVARLQRLRRQHPQGIVPDIGIEFNRFGLEAISWVLFSSRLGCLEDTGEATEGVIRSVGEVLALTLVTMALPRPLLRLNPAPWDAFCRAWDQLFAFAKGHVDRRVAAVAAQGPLAKGDMCVTDLLARERVPISSIYGNVSELLLAGVDTVASTLAWSLYELARNPGAQAALHRDDGATTDSATAAATATALGRLPLLRAVVKETLRLYPVIPANARVVPDRDIRVGNYLLPRQTLITLCHYATSRDSRFFPVPNAFRPERWLRHRDTGDAPGDPGDTPGHPPGTGHPFASLPFGLGPRSCVGRRLAELQLHMALAQILLRFEVQPEPEGGHVRPMTRTLLAPAAPIGLRFLER</sequence>
<evidence type="ECO:0000256" key="8">
    <source>
        <dbReference type="PIRSR" id="PIRSR602403-1"/>
    </source>
</evidence>
<dbReference type="GO" id="GO:0004497">
    <property type="term" value="F:monooxygenase activity"/>
    <property type="evidence" value="ECO:0007669"/>
    <property type="project" value="UniProtKB-KW"/>
</dbReference>
<keyword evidence="4 8" id="KW-0479">Metal-binding</keyword>
<dbReference type="GO" id="GO:0042359">
    <property type="term" value="P:vitamin D metabolic process"/>
    <property type="evidence" value="ECO:0007669"/>
    <property type="project" value="UniProtKB-ARBA"/>
</dbReference>
<dbReference type="GO" id="GO:0071375">
    <property type="term" value="P:cellular response to peptide hormone stimulus"/>
    <property type="evidence" value="ECO:0007669"/>
    <property type="project" value="TreeGrafter"/>
</dbReference>
<dbReference type="AlphaFoldDB" id="A0A8C3DE05"/>
<organism evidence="11 12">
    <name type="scientific">Corvus moneduloides</name>
    <name type="common">New Caledonian crow</name>
    <dbReference type="NCBI Taxonomy" id="1196302"/>
    <lineage>
        <taxon>Eukaryota</taxon>
        <taxon>Metazoa</taxon>
        <taxon>Chordata</taxon>
        <taxon>Craniata</taxon>
        <taxon>Vertebrata</taxon>
        <taxon>Euteleostomi</taxon>
        <taxon>Archelosauria</taxon>
        <taxon>Archosauria</taxon>
        <taxon>Dinosauria</taxon>
        <taxon>Saurischia</taxon>
        <taxon>Theropoda</taxon>
        <taxon>Coelurosauria</taxon>
        <taxon>Aves</taxon>
        <taxon>Neognathae</taxon>
        <taxon>Neoaves</taxon>
        <taxon>Telluraves</taxon>
        <taxon>Australaves</taxon>
        <taxon>Passeriformes</taxon>
        <taxon>Corvoidea</taxon>
        <taxon>Corvidae</taxon>
        <taxon>Corvus</taxon>
    </lineage>
</organism>
<dbReference type="Proteomes" id="UP000694553">
    <property type="component" value="Unassembled WGS sequence"/>
</dbReference>
<evidence type="ECO:0000256" key="4">
    <source>
        <dbReference type="ARBA" id="ARBA00022723"/>
    </source>
</evidence>
<dbReference type="GO" id="GO:0005506">
    <property type="term" value="F:iron ion binding"/>
    <property type="evidence" value="ECO:0007669"/>
    <property type="project" value="InterPro"/>
</dbReference>
<keyword evidence="3 8" id="KW-0349">Heme</keyword>
<dbReference type="Ensembl" id="ENSCMUT00000005958.2">
    <property type="protein sequence ID" value="ENSCMUP00000005530.2"/>
    <property type="gene ID" value="ENSCMUG00000003681.2"/>
</dbReference>
<dbReference type="InterPro" id="IPR001128">
    <property type="entry name" value="Cyt_P450"/>
</dbReference>
<dbReference type="GO" id="GO:0020037">
    <property type="term" value="F:heme binding"/>
    <property type="evidence" value="ECO:0007669"/>
    <property type="project" value="InterPro"/>
</dbReference>
<dbReference type="GO" id="GO:0006700">
    <property type="term" value="P:C21-steroid hormone biosynthetic process"/>
    <property type="evidence" value="ECO:0007669"/>
    <property type="project" value="TreeGrafter"/>
</dbReference>
<accession>A0A8U7NWW4</accession>
<evidence type="ECO:0000256" key="10">
    <source>
        <dbReference type="SAM" id="MobiDB-lite"/>
    </source>
</evidence>
<dbReference type="InterPro" id="IPR050479">
    <property type="entry name" value="CYP11_CYP27_families"/>
</dbReference>
<dbReference type="PANTHER" id="PTHR24279:SF121">
    <property type="entry name" value="CYTOCHROME P450 FAMILY 27 SUBFAMILY B MEMBER 1"/>
    <property type="match status" value="1"/>
</dbReference>
<dbReference type="GO" id="GO:0006704">
    <property type="term" value="P:glucocorticoid biosynthetic process"/>
    <property type="evidence" value="ECO:0007669"/>
    <property type="project" value="TreeGrafter"/>
</dbReference>
<keyword evidence="12" id="KW-1185">Reference proteome</keyword>
<comment type="similarity">
    <text evidence="2 9">Belongs to the cytochrome P450 family.</text>
</comment>
<reference evidence="11" key="3">
    <citation type="submission" date="2025-09" db="UniProtKB">
        <authorList>
            <consortium name="Ensembl"/>
        </authorList>
    </citation>
    <scope>IDENTIFICATION</scope>
</reference>
<dbReference type="GO" id="GO:0005743">
    <property type="term" value="C:mitochondrial inner membrane"/>
    <property type="evidence" value="ECO:0007669"/>
    <property type="project" value="TreeGrafter"/>
</dbReference>
<keyword evidence="7 9" id="KW-0503">Monooxygenase</keyword>
<dbReference type="PRINTS" id="PR00385">
    <property type="entry name" value="P450"/>
</dbReference>
<accession>A0A8C3DE05</accession>
<name>A0A8C3DE05_CORMO</name>
<gene>
    <name evidence="11" type="primary">LOC116436601</name>
</gene>
<dbReference type="InterPro" id="IPR002403">
    <property type="entry name" value="Cyt_P450_E_grp-IV"/>
</dbReference>
<feature type="region of interest" description="Disordered" evidence="10">
    <location>
        <begin position="419"/>
        <end position="444"/>
    </location>
</feature>
<evidence type="ECO:0000256" key="2">
    <source>
        <dbReference type="ARBA" id="ARBA00010617"/>
    </source>
</evidence>
<dbReference type="Gene3D" id="1.10.630.10">
    <property type="entry name" value="Cytochrome P450"/>
    <property type="match status" value="1"/>
</dbReference>
<dbReference type="Pfam" id="PF00067">
    <property type="entry name" value="p450"/>
    <property type="match status" value="1"/>
</dbReference>
<evidence type="ECO:0000256" key="9">
    <source>
        <dbReference type="RuleBase" id="RU000461"/>
    </source>
</evidence>
<evidence type="ECO:0000256" key="6">
    <source>
        <dbReference type="ARBA" id="ARBA00023004"/>
    </source>
</evidence>
<evidence type="ECO:0000256" key="7">
    <source>
        <dbReference type="ARBA" id="ARBA00023033"/>
    </source>
</evidence>
<feature type="compositionally biased region" description="Low complexity" evidence="10">
    <location>
        <begin position="424"/>
        <end position="442"/>
    </location>
</feature>
<dbReference type="FunFam" id="1.10.630.10:FF:000006">
    <property type="entry name" value="Cytochrome P450 302a1, mitochondrial"/>
    <property type="match status" value="1"/>
</dbReference>
<feature type="binding site" description="axial binding residue" evidence="8">
    <location>
        <position position="455"/>
    </location>
    <ligand>
        <name>heme</name>
        <dbReference type="ChEBI" id="CHEBI:30413"/>
    </ligand>
    <ligandPart>
        <name>Fe</name>
        <dbReference type="ChEBI" id="CHEBI:18248"/>
    </ligandPart>
</feature>
<evidence type="ECO:0000313" key="12">
    <source>
        <dbReference type="Proteomes" id="UP000694553"/>
    </source>
</evidence>
<protein>
    <submittedName>
        <fullName evidence="11">Uncharacterized protein</fullName>
    </submittedName>
</protein>
<reference evidence="12" key="1">
    <citation type="submission" date="2019-10" db="EMBL/GenBank/DDBJ databases">
        <title>Corvus moneduloides (New Caledonian crow) genome, bCorMon1, primary haplotype.</title>
        <authorList>
            <person name="Rutz C."/>
            <person name="Fungtammasan C."/>
            <person name="Mountcastle J."/>
            <person name="Formenti G."/>
            <person name="Chow W."/>
            <person name="Howe K."/>
            <person name="Steele M.P."/>
            <person name="Fernandes J."/>
            <person name="Gilbert M.T.P."/>
            <person name="Fedrigo O."/>
            <person name="Jarvis E.D."/>
            <person name="Gemmell N."/>
        </authorList>
    </citation>
    <scope>NUCLEOTIDE SEQUENCE [LARGE SCALE GENOMIC DNA]</scope>
</reference>
<dbReference type="InterPro" id="IPR017972">
    <property type="entry name" value="Cyt_P450_CS"/>
</dbReference>
<evidence type="ECO:0000256" key="3">
    <source>
        <dbReference type="ARBA" id="ARBA00022617"/>
    </source>
</evidence>